<gene>
    <name evidence="1" type="ORF">FRACA_10147</name>
</gene>
<evidence type="ECO:0000313" key="2">
    <source>
        <dbReference type="Proteomes" id="UP000234331"/>
    </source>
</evidence>
<dbReference type="Proteomes" id="UP000234331">
    <property type="component" value="Unassembled WGS sequence"/>
</dbReference>
<name>A0A2I2KI93_9ACTN</name>
<sequence length="63" mass="6992">MAGSLAGSLSCPPRGRPSVRADALITPKTADFRQNIIVASHGYDKECYCENNWRWGARSLLWP</sequence>
<accession>A0A2I2KI93</accession>
<reference evidence="1 2" key="1">
    <citation type="submission" date="2017-06" db="EMBL/GenBank/DDBJ databases">
        <authorList>
            <person name="Kim H.J."/>
            <person name="Triplett B.A."/>
        </authorList>
    </citation>
    <scope>NUCLEOTIDE SEQUENCE [LARGE SCALE GENOMIC DNA]</scope>
    <source>
        <strain evidence="1">FRACA_ARgP5</strain>
    </source>
</reference>
<keyword evidence="2" id="KW-1185">Reference proteome</keyword>
<dbReference type="AlphaFoldDB" id="A0A2I2KI93"/>
<dbReference type="EMBL" id="FZMO01000001">
    <property type="protein sequence ID" value="SNQ45388.1"/>
    <property type="molecule type" value="Genomic_DNA"/>
</dbReference>
<organism evidence="1 2">
    <name type="scientific">Frankia canadensis</name>
    <dbReference type="NCBI Taxonomy" id="1836972"/>
    <lineage>
        <taxon>Bacteria</taxon>
        <taxon>Bacillati</taxon>
        <taxon>Actinomycetota</taxon>
        <taxon>Actinomycetes</taxon>
        <taxon>Frankiales</taxon>
        <taxon>Frankiaceae</taxon>
        <taxon>Frankia</taxon>
    </lineage>
</organism>
<protein>
    <submittedName>
        <fullName evidence="1">Uncharacterized protein</fullName>
    </submittedName>
</protein>
<evidence type="ECO:0000313" key="1">
    <source>
        <dbReference type="EMBL" id="SNQ45388.1"/>
    </source>
</evidence>
<proteinExistence type="predicted"/>